<name>A0A814U405_9BILA</name>
<evidence type="ECO:0000313" key="1">
    <source>
        <dbReference type="EMBL" id="CAF1168646.1"/>
    </source>
</evidence>
<proteinExistence type="predicted"/>
<organism evidence="1 3">
    <name type="scientific">Adineta steineri</name>
    <dbReference type="NCBI Taxonomy" id="433720"/>
    <lineage>
        <taxon>Eukaryota</taxon>
        <taxon>Metazoa</taxon>
        <taxon>Spiralia</taxon>
        <taxon>Gnathifera</taxon>
        <taxon>Rotifera</taxon>
        <taxon>Eurotatoria</taxon>
        <taxon>Bdelloidea</taxon>
        <taxon>Adinetida</taxon>
        <taxon>Adinetidae</taxon>
        <taxon>Adineta</taxon>
    </lineage>
</organism>
<protein>
    <recommendedName>
        <fullName evidence="4">Reverse transcriptase domain-containing protein</fullName>
    </recommendedName>
</protein>
<evidence type="ECO:0000313" key="2">
    <source>
        <dbReference type="EMBL" id="CAF3680676.1"/>
    </source>
</evidence>
<sequence>MWHPALISTLVKLDFPLPLLKWIYSWSKGRTMSMHVGAAISRTINTFVDVPTDPFLAAMLFRLHIHLLPSFFLNLVCRLFVDDLAIAINGTLEKQAEVAMKILERYAVLYLLNTIYKRSNSFTTVENDNQLKYGRYSVCEFNHKKSSFITNKQRKSTNFFHNKPKTKAKDIYPRRNSERYSINTTKYSLSNLRHTHTPYNRAQLPLHYVTYRRENNQQRLSKQLSITTTTSNLTRSTINTGSESSVLVDQNRLLRTSSNRK</sequence>
<dbReference type="AlphaFoldDB" id="A0A814U405"/>
<dbReference type="EMBL" id="CAJOAZ010000596">
    <property type="protein sequence ID" value="CAF3680676.1"/>
    <property type="molecule type" value="Genomic_DNA"/>
</dbReference>
<comment type="caution">
    <text evidence="1">The sequence shown here is derived from an EMBL/GenBank/DDBJ whole genome shotgun (WGS) entry which is preliminary data.</text>
</comment>
<evidence type="ECO:0008006" key="4">
    <source>
        <dbReference type="Google" id="ProtNLM"/>
    </source>
</evidence>
<gene>
    <name evidence="1" type="ORF">JYZ213_LOCUS25082</name>
    <name evidence="2" type="ORF">OXD698_LOCUS10894</name>
</gene>
<dbReference type="EMBL" id="CAJNOG010000316">
    <property type="protein sequence ID" value="CAF1168646.1"/>
    <property type="molecule type" value="Genomic_DNA"/>
</dbReference>
<accession>A0A814U405</accession>
<evidence type="ECO:0000313" key="3">
    <source>
        <dbReference type="Proteomes" id="UP000663845"/>
    </source>
</evidence>
<reference evidence="1" key="1">
    <citation type="submission" date="2021-02" db="EMBL/GenBank/DDBJ databases">
        <authorList>
            <person name="Nowell W R."/>
        </authorList>
    </citation>
    <scope>NUCLEOTIDE SEQUENCE</scope>
</reference>
<dbReference type="Proteomes" id="UP000663844">
    <property type="component" value="Unassembled WGS sequence"/>
</dbReference>
<dbReference type="Proteomes" id="UP000663845">
    <property type="component" value="Unassembled WGS sequence"/>
</dbReference>